<proteinExistence type="predicted"/>
<evidence type="ECO:0000313" key="4">
    <source>
        <dbReference type="Proteomes" id="UP000653454"/>
    </source>
</evidence>
<organism evidence="3 4">
    <name type="scientific">Plutella xylostella</name>
    <name type="common">Diamondback moth</name>
    <name type="synonym">Plutella maculipennis</name>
    <dbReference type="NCBI Taxonomy" id="51655"/>
    <lineage>
        <taxon>Eukaryota</taxon>
        <taxon>Metazoa</taxon>
        <taxon>Ecdysozoa</taxon>
        <taxon>Arthropoda</taxon>
        <taxon>Hexapoda</taxon>
        <taxon>Insecta</taxon>
        <taxon>Pterygota</taxon>
        <taxon>Neoptera</taxon>
        <taxon>Endopterygota</taxon>
        <taxon>Lepidoptera</taxon>
        <taxon>Glossata</taxon>
        <taxon>Ditrysia</taxon>
        <taxon>Yponomeutoidea</taxon>
        <taxon>Plutellidae</taxon>
        <taxon>Plutella</taxon>
    </lineage>
</organism>
<accession>A0A8S4GAH6</accession>
<feature type="region of interest" description="Disordered" evidence="1">
    <location>
        <begin position="297"/>
        <end position="331"/>
    </location>
</feature>
<evidence type="ECO:0000313" key="3">
    <source>
        <dbReference type="EMBL" id="CAG9136717.1"/>
    </source>
</evidence>
<dbReference type="Proteomes" id="UP000653454">
    <property type="component" value="Unassembled WGS sequence"/>
</dbReference>
<dbReference type="EMBL" id="CAJHNJ030000155">
    <property type="protein sequence ID" value="CAG9136717.1"/>
    <property type="molecule type" value="Genomic_DNA"/>
</dbReference>
<sequence length="429" mass="48347">MKVPVADLVCYALLTITVTATCTEAESTNTLALTQDKEKRISKRETTLLIDNYPVESKVKQPKVIYRRVSRYPPYRRTKPKYGKSGPKYKSVKHKGYQGKRVTYRHAPATKTKKGRYPPRYSAPKRVPVKHSSAVKKKPRGSHKKPAIYHQDPAPYRPEPAQYPPEPIGFGEPPAHFGHSGLDTPVNDHDVPVDSYGAPIKSLPSASGNRYTYNVIAAHDELKAPISDPSYHSHDVGGDYKTWNHNEEHYEPAYAFSKKHPTYTAHHNHHEPVAENPYDDDGGDTYTYFGQKMKESNRYKPGAIKSPSHYSKPRRPGKLSNLKLKNPEPTVYDEGEEYEGVEEEDHHVAAIRNHHSDHVVVGGQYAEPPARYVPRFQPSAAMASDDEDFRPPRHADADMMSSATVSSYINYKNSNLAFSPQNLNDAFST</sequence>
<dbReference type="AlphaFoldDB" id="A0A8S4GAH6"/>
<feature type="compositionally biased region" description="Basic residues" evidence="1">
    <location>
        <begin position="127"/>
        <end position="147"/>
    </location>
</feature>
<name>A0A8S4GAH6_PLUXY</name>
<reference evidence="3" key="1">
    <citation type="submission" date="2020-11" db="EMBL/GenBank/DDBJ databases">
        <authorList>
            <person name="Whiteford S."/>
        </authorList>
    </citation>
    <scope>NUCLEOTIDE SEQUENCE</scope>
</reference>
<keyword evidence="4" id="KW-1185">Reference proteome</keyword>
<feature type="chain" id="PRO_5035756952" evidence="2">
    <location>
        <begin position="26"/>
        <end position="429"/>
    </location>
</feature>
<feature type="signal peptide" evidence="2">
    <location>
        <begin position="1"/>
        <end position="25"/>
    </location>
</feature>
<evidence type="ECO:0000256" key="1">
    <source>
        <dbReference type="SAM" id="MobiDB-lite"/>
    </source>
</evidence>
<protein>
    <submittedName>
        <fullName evidence="3">(diamondback moth) hypothetical protein</fullName>
    </submittedName>
</protein>
<keyword evidence="2" id="KW-0732">Signal</keyword>
<feature type="compositionally biased region" description="Basic residues" evidence="1">
    <location>
        <begin position="90"/>
        <end position="104"/>
    </location>
</feature>
<gene>
    <name evidence="3" type="ORF">PLXY2_LOCUS14964</name>
</gene>
<comment type="caution">
    <text evidence="3">The sequence shown here is derived from an EMBL/GenBank/DDBJ whole genome shotgun (WGS) entry which is preliminary data.</text>
</comment>
<feature type="region of interest" description="Disordered" evidence="1">
    <location>
        <begin position="75"/>
        <end position="157"/>
    </location>
</feature>
<evidence type="ECO:0000256" key="2">
    <source>
        <dbReference type="SAM" id="SignalP"/>
    </source>
</evidence>